<dbReference type="PANTHER" id="PTHR47197">
    <property type="entry name" value="PROTEIN NIRF"/>
    <property type="match status" value="1"/>
</dbReference>
<organism evidence="2 3">
    <name type="scientific">Chloroherpeton thalassium (strain ATCC 35110 / GB-78)</name>
    <dbReference type="NCBI Taxonomy" id="517418"/>
    <lineage>
        <taxon>Bacteria</taxon>
        <taxon>Pseudomonadati</taxon>
        <taxon>Chlorobiota</taxon>
        <taxon>Chlorobiia</taxon>
        <taxon>Chlorobiales</taxon>
        <taxon>Chloroherpetonaceae</taxon>
        <taxon>Chloroherpeton</taxon>
    </lineage>
</organism>
<dbReference type="AlphaFoldDB" id="B3QVH0"/>
<feature type="chain" id="PRO_5002795820" evidence="1">
    <location>
        <begin position="26"/>
        <end position="371"/>
    </location>
</feature>
<protein>
    <submittedName>
        <fullName evidence="2">Uncharacterized protein</fullName>
    </submittedName>
</protein>
<dbReference type="OrthoDB" id="792648at2"/>
<dbReference type="PANTHER" id="PTHR47197:SF3">
    <property type="entry name" value="DIHYDRO-HEME D1 DEHYDROGENASE"/>
    <property type="match status" value="1"/>
</dbReference>
<dbReference type="Gene3D" id="2.130.10.10">
    <property type="entry name" value="YVTN repeat-like/Quinoprotein amine dehydrogenase"/>
    <property type="match status" value="1"/>
</dbReference>
<dbReference type="KEGG" id="cts:Ctha_2118"/>
<keyword evidence="1" id="KW-0732">Signal</keyword>
<dbReference type="RefSeq" id="WP_012500653.1">
    <property type="nucleotide sequence ID" value="NC_011026.1"/>
</dbReference>
<proteinExistence type="predicted"/>
<dbReference type="EMBL" id="CP001100">
    <property type="protein sequence ID" value="ACF14570.1"/>
    <property type="molecule type" value="Genomic_DNA"/>
</dbReference>
<dbReference type="STRING" id="517418.Ctha_2118"/>
<dbReference type="eggNOG" id="COG3391">
    <property type="taxonomic scope" value="Bacteria"/>
</dbReference>
<evidence type="ECO:0000256" key="1">
    <source>
        <dbReference type="SAM" id="SignalP"/>
    </source>
</evidence>
<sequence>MREKSITWKNAVLKVLSLLLIFAFAGCDDDDCPTQECSTTTCAGADAALVLSEGNYESNNSTLTHYDMETNVATQNYFEQRIGRLLGDTGNDMILVDNILYIVVNNSNKLEVVDTDTWTSLAKITLEKDESGSSPREIVEYNGKLFISNFNGYVAVVDTANSYGNEIEWIQVGTQPNGITVLDGKIYVANSNYDNGYNPGSISVIDPTTLTVTQTLSDIGVNISSIATDDYGDLYVISKGNYSDASANLYVVNPTTGAITKTFDITAQSIAIHGDVGYVSVGGYDANWNYVASIYKIDVEADTVMTEDFIESSNFQTLYGLNVDPNTGDIYCLDALDYSVSGTVTVFDEDGQQTTSFKSGVNPCKVLFLED</sequence>
<gene>
    <name evidence="2" type="ordered locus">Ctha_2118</name>
</gene>
<accession>B3QVH0</accession>
<dbReference type="InterPro" id="IPR051200">
    <property type="entry name" value="Host-pathogen_enzymatic-act"/>
</dbReference>
<evidence type="ECO:0000313" key="2">
    <source>
        <dbReference type="EMBL" id="ACF14570.1"/>
    </source>
</evidence>
<feature type="signal peptide" evidence="1">
    <location>
        <begin position="1"/>
        <end position="25"/>
    </location>
</feature>
<dbReference type="PROSITE" id="PS51257">
    <property type="entry name" value="PROKAR_LIPOPROTEIN"/>
    <property type="match status" value="1"/>
</dbReference>
<dbReference type="HOGENOM" id="CLU_035696_1_0_10"/>
<dbReference type="InterPro" id="IPR031815">
    <property type="entry name" value="DUF5074"/>
</dbReference>
<dbReference type="InterPro" id="IPR015943">
    <property type="entry name" value="WD40/YVTN_repeat-like_dom_sf"/>
</dbReference>
<dbReference type="InterPro" id="IPR011048">
    <property type="entry name" value="Haem_d1_sf"/>
</dbReference>
<keyword evidence="3" id="KW-1185">Reference proteome</keyword>
<evidence type="ECO:0000313" key="3">
    <source>
        <dbReference type="Proteomes" id="UP000001208"/>
    </source>
</evidence>
<reference evidence="2 3" key="1">
    <citation type="submission" date="2008-06" db="EMBL/GenBank/DDBJ databases">
        <title>Complete sequence of Chloroherpeton thalassium ATCC 35110.</title>
        <authorList>
            <consortium name="US DOE Joint Genome Institute"/>
            <person name="Lucas S."/>
            <person name="Copeland A."/>
            <person name="Lapidus A."/>
            <person name="Glavina del Rio T."/>
            <person name="Dalin E."/>
            <person name="Tice H."/>
            <person name="Bruce D."/>
            <person name="Goodwin L."/>
            <person name="Pitluck S."/>
            <person name="Schmutz J."/>
            <person name="Larimer F."/>
            <person name="Land M."/>
            <person name="Hauser L."/>
            <person name="Kyrpides N."/>
            <person name="Mikhailova N."/>
            <person name="Liu Z."/>
            <person name="Li T."/>
            <person name="Zhao F."/>
            <person name="Overmann J."/>
            <person name="Bryant D.A."/>
            <person name="Richardson P."/>
        </authorList>
    </citation>
    <scope>NUCLEOTIDE SEQUENCE [LARGE SCALE GENOMIC DNA]</scope>
    <source>
        <strain evidence="3">ATCC 35110 / GB-78</strain>
    </source>
</reference>
<dbReference type="Pfam" id="PF16819">
    <property type="entry name" value="DUF5074"/>
    <property type="match status" value="1"/>
</dbReference>
<dbReference type="Proteomes" id="UP000001208">
    <property type="component" value="Chromosome"/>
</dbReference>
<name>B3QVH0_CHLT3</name>
<dbReference type="SUPFAM" id="SSF51004">
    <property type="entry name" value="C-terminal (heme d1) domain of cytochrome cd1-nitrite reductase"/>
    <property type="match status" value="1"/>
</dbReference>